<reference evidence="2" key="1">
    <citation type="submission" date="2018-11" db="EMBL/GenBank/DDBJ databases">
        <authorList>
            <person name="Alioto T."/>
            <person name="Alioto T."/>
        </authorList>
    </citation>
    <scope>NUCLEOTIDE SEQUENCE</scope>
</reference>
<sequence>MFRNCHAIVMKNRPVSDYMWLCQLDDMKGLNLGQTYRNQETAKVFINAIAEVEFQKVAALFNANKFLCVIGDGSTDSSVTEQDMWYVRTCNSGKIETKFIGVASMVRANAEGITNGLKYLVSQNLKLQWNDFAKKLVAVSCDGASVMVGSRSGVATLLCKDQPALITLHCMAHRLELTLKDAAKKQQLFNKAISVLAMGLYYFYRNSYLNRSMLKTTYAALQQKEDQKLLIPCRAGGTRWIGHQLRAVTNLLRSYKFICNHLEQLCETSEQVSSDSKSKAKAFLKLLKSKDIVCLLMFLTDLLTPLRRLSLQLQDRTCSVGRQHSALRATIDVIKKYQESDGPCLRKVIEQDVFEGVKLTNLNISQFKAARKQLVKNLVDALMKRFSEFSSTSESVVHVHATRIADLQTWPENWDDLEGFEMHNDHLVGNSTDWVPVMGRYKSQCGNICQLIDLILSMSPSSAEAERAIDYWNNSSVRSRRPVLKETGKNKSGVQLALVNDRVLGKSHNEIVTETETEAERKEDDVVDDGSGKEKDTERERKEQTEVDSQTGESEAVCNVVSVGQSMFEVRKMYGFEDECEDESDYESGIDSDLEEDVVFSRLFEFSRD</sequence>
<feature type="region of interest" description="Disordered" evidence="1">
    <location>
        <begin position="509"/>
        <end position="554"/>
    </location>
</feature>
<protein>
    <recommendedName>
        <fullName evidence="4">DUF4371 domain-containing protein</fullName>
    </recommendedName>
</protein>
<feature type="compositionally biased region" description="Basic and acidic residues" evidence="1">
    <location>
        <begin position="518"/>
        <end position="545"/>
    </location>
</feature>
<dbReference type="AlphaFoldDB" id="A0A8B6FWD2"/>
<dbReference type="SUPFAM" id="SSF53098">
    <property type="entry name" value="Ribonuclease H-like"/>
    <property type="match status" value="1"/>
</dbReference>
<keyword evidence="3" id="KW-1185">Reference proteome</keyword>
<accession>A0A8B6FWD2</accession>
<dbReference type="PANTHER" id="PTHR46880">
    <property type="entry name" value="RAS-ASSOCIATING DOMAIN-CONTAINING PROTEIN"/>
    <property type="match status" value="1"/>
</dbReference>
<evidence type="ECO:0000313" key="2">
    <source>
        <dbReference type="EMBL" id="VDI55336.1"/>
    </source>
</evidence>
<comment type="caution">
    <text evidence="2">The sequence shown here is derived from an EMBL/GenBank/DDBJ whole genome shotgun (WGS) entry which is preliminary data.</text>
</comment>
<dbReference type="Proteomes" id="UP000596742">
    <property type="component" value="Unassembled WGS sequence"/>
</dbReference>
<proteinExistence type="predicted"/>
<dbReference type="InterPro" id="IPR012337">
    <property type="entry name" value="RNaseH-like_sf"/>
</dbReference>
<name>A0A8B6FWD2_MYTGA</name>
<evidence type="ECO:0008006" key="4">
    <source>
        <dbReference type="Google" id="ProtNLM"/>
    </source>
</evidence>
<organism evidence="2 3">
    <name type="scientific">Mytilus galloprovincialis</name>
    <name type="common">Mediterranean mussel</name>
    <dbReference type="NCBI Taxonomy" id="29158"/>
    <lineage>
        <taxon>Eukaryota</taxon>
        <taxon>Metazoa</taxon>
        <taxon>Spiralia</taxon>
        <taxon>Lophotrochozoa</taxon>
        <taxon>Mollusca</taxon>
        <taxon>Bivalvia</taxon>
        <taxon>Autobranchia</taxon>
        <taxon>Pteriomorphia</taxon>
        <taxon>Mytilida</taxon>
        <taxon>Mytiloidea</taxon>
        <taxon>Mytilidae</taxon>
        <taxon>Mytilinae</taxon>
        <taxon>Mytilus</taxon>
    </lineage>
</organism>
<dbReference type="PANTHER" id="PTHR46880:SF9">
    <property type="entry name" value="ZINC FINGER PROTEIN 862"/>
    <property type="match status" value="1"/>
</dbReference>
<dbReference type="EMBL" id="UYJE01007484">
    <property type="protein sequence ID" value="VDI55336.1"/>
    <property type="molecule type" value="Genomic_DNA"/>
</dbReference>
<evidence type="ECO:0000256" key="1">
    <source>
        <dbReference type="SAM" id="MobiDB-lite"/>
    </source>
</evidence>
<gene>
    <name evidence="2" type="ORF">MGAL_10B014417</name>
</gene>
<dbReference type="OrthoDB" id="10051404at2759"/>
<evidence type="ECO:0000313" key="3">
    <source>
        <dbReference type="Proteomes" id="UP000596742"/>
    </source>
</evidence>